<proteinExistence type="predicted"/>
<dbReference type="Proteomes" id="UP001327560">
    <property type="component" value="Chromosome 9"/>
</dbReference>
<feature type="region of interest" description="Disordered" evidence="1">
    <location>
        <begin position="38"/>
        <end position="67"/>
    </location>
</feature>
<evidence type="ECO:0000313" key="3">
    <source>
        <dbReference type="Proteomes" id="UP001327560"/>
    </source>
</evidence>
<sequence>MSFSRDFLERICTGIVDCTLRQVESHYEAKSKITLYLDPATTNDNGDPQRPTMKERVKHGSLFDDSE</sequence>
<evidence type="ECO:0000256" key="1">
    <source>
        <dbReference type="SAM" id="MobiDB-lite"/>
    </source>
</evidence>
<protein>
    <submittedName>
        <fullName evidence="2">Uncharacterized protein</fullName>
    </submittedName>
</protein>
<dbReference type="EMBL" id="CP136898">
    <property type="protein sequence ID" value="WOL19654.1"/>
    <property type="molecule type" value="Genomic_DNA"/>
</dbReference>
<dbReference type="AlphaFoldDB" id="A0AAQ3L314"/>
<dbReference type="PANTHER" id="PTHR34460">
    <property type="entry name" value="VITELLOGENIN-LIKE PROTEIN"/>
    <property type="match status" value="1"/>
</dbReference>
<keyword evidence="3" id="KW-1185">Reference proteome</keyword>
<name>A0AAQ3L314_9LILI</name>
<reference evidence="2 3" key="1">
    <citation type="submission" date="2023-10" db="EMBL/GenBank/DDBJ databases">
        <title>Chromosome-scale genome assembly provides insights into flower coloration mechanisms of Canna indica.</title>
        <authorList>
            <person name="Li C."/>
        </authorList>
    </citation>
    <scope>NUCLEOTIDE SEQUENCE [LARGE SCALE GENOMIC DNA]</scope>
    <source>
        <tissue evidence="2">Flower</tissue>
    </source>
</reference>
<evidence type="ECO:0000313" key="2">
    <source>
        <dbReference type="EMBL" id="WOL19654.1"/>
    </source>
</evidence>
<organism evidence="2 3">
    <name type="scientific">Canna indica</name>
    <name type="common">Indian-shot</name>
    <dbReference type="NCBI Taxonomy" id="4628"/>
    <lineage>
        <taxon>Eukaryota</taxon>
        <taxon>Viridiplantae</taxon>
        <taxon>Streptophyta</taxon>
        <taxon>Embryophyta</taxon>
        <taxon>Tracheophyta</taxon>
        <taxon>Spermatophyta</taxon>
        <taxon>Magnoliopsida</taxon>
        <taxon>Liliopsida</taxon>
        <taxon>Zingiberales</taxon>
        <taxon>Cannaceae</taxon>
        <taxon>Canna</taxon>
    </lineage>
</organism>
<dbReference type="PANTHER" id="PTHR34460:SF2">
    <property type="entry name" value="OS04G0405500 PROTEIN"/>
    <property type="match status" value="1"/>
</dbReference>
<gene>
    <name evidence="2" type="ORF">Cni_G28456</name>
</gene>
<accession>A0AAQ3L314</accession>